<dbReference type="EMBL" id="AVGG01000048">
    <property type="protein sequence ID" value="ESU22943.1"/>
    <property type="molecule type" value="Genomic_DNA"/>
</dbReference>
<evidence type="ECO:0000313" key="3">
    <source>
        <dbReference type="Proteomes" id="UP000018004"/>
    </source>
</evidence>
<comment type="caution">
    <text evidence="2">The sequence shown here is derived from an EMBL/GenBank/DDBJ whole genome shotgun (WGS) entry which is preliminary data.</text>
</comment>
<keyword evidence="3" id="KW-1185">Reference proteome</keyword>
<reference evidence="2 3" key="1">
    <citation type="submission" date="2013-08" db="EMBL/GenBank/DDBJ databases">
        <title>Flavobacterium limnosediminis JC2902 genome sequencing.</title>
        <authorList>
            <person name="Lee K."/>
            <person name="Yi H."/>
            <person name="Park S."/>
            <person name="Chun J."/>
        </authorList>
    </citation>
    <scope>NUCLEOTIDE SEQUENCE [LARGE SCALE GENOMIC DNA]</scope>
    <source>
        <strain evidence="2 3">JC2902</strain>
    </source>
</reference>
<keyword evidence="1" id="KW-1133">Transmembrane helix</keyword>
<feature type="transmembrane region" description="Helical" evidence="1">
    <location>
        <begin position="40"/>
        <end position="59"/>
    </location>
</feature>
<dbReference type="PATRIC" id="fig|1341181.4.peg.3172"/>
<name>V6S8C1_9FLAO</name>
<keyword evidence="1" id="KW-0812">Transmembrane</keyword>
<dbReference type="OrthoDB" id="1260533at2"/>
<gene>
    <name evidence="2" type="ORF">FLJC2902T_32350</name>
</gene>
<sequence length="152" mass="17649">MKSKFTLKGFIFPILGICLITGLLVIIINNLPIKLQQLRWIDYLISALILIIIIWLVFFEINRKMIVIKIENEAITKRNLLNGIYRVKFDECDGYTTAIESTRIGLFEELSIEKGGKKVIIISEKYHLNYQELKKIIDKKLKYLGGAAINYR</sequence>
<proteinExistence type="predicted"/>
<keyword evidence="1" id="KW-0472">Membrane</keyword>
<protein>
    <submittedName>
        <fullName evidence="2">Uncharacterized protein</fullName>
    </submittedName>
</protein>
<dbReference type="AlphaFoldDB" id="V6S8C1"/>
<evidence type="ECO:0000256" key="1">
    <source>
        <dbReference type="SAM" id="Phobius"/>
    </source>
</evidence>
<dbReference type="Proteomes" id="UP000018004">
    <property type="component" value="Unassembled WGS sequence"/>
</dbReference>
<accession>V6S8C1</accession>
<feature type="transmembrane region" description="Helical" evidence="1">
    <location>
        <begin position="7"/>
        <end position="28"/>
    </location>
</feature>
<organism evidence="2 3">
    <name type="scientific">Flavobacterium limnosediminis JC2902</name>
    <dbReference type="NCBI Taxonomy" id="1341181"/>
    <lineage>
        <taxon>Bacteria</taxon>
        <taxon>Pseudomonadati</taxon>
        <taxon>Bacteroidota</taxon>
        <taxon>Flavobacteriia</taxon>
        <taxon>Flavobacteriales</taxon>
        <taxon>Flavobacteriaceae</taxon>
        <taxon>Flavobacterium</taxon>
    </lineage>
</organism>
<evidence type="ECO:0000313" key="2">
    <source>
        <dbReference type="EMBL" id="ESU22943.1"/>
    </source>
</evidence>
<dbReference type="RefSeq" id="WP_023580761.1">
    <property type="nucleotide sequence ID" value="NZ_AVGG01000048.1"/>
</dbReference>